<gene>
    <name evidence="1" type="ORF">FHI69_21000</name>
</gene>
<dbReference type="Proteomes" id="UP000305681">
    <property type="component" value="Unassembled WGS sequence"/>
</dbReference>
<evidence type="ECO:0000313" key="2">
    <source>
        <dbReference type="Proteomes" id="UP000305681"/>
    </source>
</evidence>
<protein>
    <submittedName>
        <fullName evidence="1">Uncharacterized protein</fullName>
    </submittedName>
</protein>
<dbReference type="AlphaFoldDB" id="A0A5C4NMM4"/>
<proteinExistence type="predicted"/>
<evidence type="ECO:0000313" key="1">
    <source>
        <dbReference type="EMBL" id="TNC75145.1"/>
    </source>
</evidence>
<dbReference type="EMBL" id="VDGE01000009">
    <property type="protein sequence ID" value="TNC75145.1"/>
    <property type="molecule type" value="Genomic_DNA"/>
</dbReference>
<sequence length="139" mass="15398">MIMILIILQGLEDVPQFCYCCQVLTKLHGACTANRGRSHALDFSIIHACPPNLGGSLAGTEMDHSTAQKLMQVYARMGNVINEADDIIRTLAQPERSAHLHALAGAMQHLWVELQLPIVREHRDLDPDGDRFQNKSSGQ</sequence>
<organism evidence="1 2">
    <name type="scientific">Janthinobacterium lividum</name>
    <dbReference type="NCBI Taxonomy" id="29581"/>
    <lineage>
        <taxon>Bacteria</taxon>
        <taxon>Pseudomonadati</taxon>
        <taxon>Pseudomonadota</taxon>
        <taxon>Betaproteobacteria</taxon>
        <taxon>Burkholderiales</taxon>
        <taxon>Oxalobacteraceae</taxon>
        <taxon>Janthinobacterium</taxon>
    </lineage>
</organism>
<comment type="caution">
    <text evidence="1">The sequence shown here is derived from an EMBL/GenBank/DDBJ whole genome shotgun (WGS) entry which is preliminary data.</text>
</comment>
<accession>A0A5C4NMM4</accession>
<reference evidence="1 2" key="1">
    <citation type="submission" date="2019-06" db="EMBL/GenBank/DDBJ databases">
        <title>Genome sequence of Janthinobacterium lividum UCD_MED1.</title>
        <authorList>
            <person name="De Leon M.E."/>
            <person name="Jospin G."/>
        </authorList>
    </citation>
    <scope>NUCLEOTIDE SEQUENCE [LARGE SCALE GENOMIC DNA]</scope>
    <source>
        <strain evidence="1 2">UCD_MED1</strain>
    </source>
</reference>
<name>A0A5C4NMM4_9BURK</name>
<dbReference type="RefSeq" id="WP_139091890.1">
    <property type="nucleotide sequence ID" value="NZ_VDGE01000009.1"/>
</dbReference>